<dbReference type="EMBL" id="CAJNON010000053">
    <property type="protein sequence ID" value="CAF0877444.1"/>
    <property type="molecule type" value="Genomic_DNA"/>
</dbReference>
<comment type="caution">
    <text evidence="3">The sequence shown here is derived from an EMBL/GenBank/DDBJ whole genome shotgun (WGS) entry which is preliminary data.</text>
</comment>
<dbReference type="SUPFAM" id="SSF51735">
    <property type="entry name" value="NAD(P)-binding Rossmann-fold domains"/>
    <property type="match status" value="1"/>
</dbReference>
<reference evidence="3" key="1">
    <citation type="submission" date="2021-02" db="EMBL/GenBank/DDBJ databases">
        <authorList>
            <person name="Nowell W R."/>
        </authorList>
    </citation>
    <scope>NUCLEOTIDE SEQUENCE</scope>
</reference>
<dbReference type="PANTHER" id="PTHR43162">
    <property type="match status" value="1"/>
</dbReference>
<name>A0A818UW18_9BILA</name>
<dbReference type="Gene3D" id="3.40.50.720">
    <property type="entry name" value="NAD(P)-binding Rossmann-like Domain"/>
    <property type="match status" value="1"/>
</dbReference>
<feature type="domain" description="NAD(P)-binding" evidence="1">
    <location>
        <begin position="15"/>
        <end position="201"/>
    </location>
</feature>
<dbReference type="InterPro" id="IPR036291">
    <property type="entry name" value="NAD(P)-bd_dom_sf"/>
</dbReference>
<evidence type="ECO:0000259" key="1">
    <source>
        <dbReference type="Pfam" id="PF13460"/>
    </source>
</evidence>
<evidence type="ECO:0000313" key="3">
    <source>
        <dbReference type="EMBL" id="CAF3697547.1"/>
    </source>
</evidence>
<organism evidence="3 4">
    <name type="scientific">Adineta steineri</name>
    <dbReference type="NCBI Taxonomy" id="433720"/>
    <lineage>
        <taxon>Eukaryota</taxon>
        <taxon>Metazoa</taxon>
        <taxon>Spiralia</taxon>
        <taxon>Gnathifera</taxon>
        <taxon>Rotifera</taxon>
        <taxon>Eurotatoria</taxon>
        <taxon>Bdelloidea</taxon>
        <taxon>Adinetida</taxon>
        <taxon>Adinetidae</taxon>
        <taxon>Adineta</taxon>
    </lineage>
</organism>
<dbReference type="InterPro" id="IPR051604">
    <property type="entry name" value="Ergot_Alk_Oxidoreductase"/>
</dbReference>
<dbReference type="Gene3D" id="3.90.25.10">
    <property type="entry name" value="UDP-galactose 4-epimerase, domain 1"/>
    <property type="match status" value="1"/>
</dbReference>
<evidence type="ECO:0000313" key="2">
    <source>
        <dbReference type="EMBL" id="CAF0877444.1"/>
    </source>
</evidence>
<dbReference type="Proteomes" id="UP000663891">
    <property type="component" value="Unassembled WGS sequence"/>
</dbReference>
<proteinExistence type="predicted"/>
<dbReference type="InterPro" id="IPR016040">
    <property type="entry name" value="NAD(P)-bd_dom"/>
</dbReference>
<dbReference type="PANTHER" id="PTHR43162:SF1">
    <property type="entry name" value="PRESTALK A DIFFERENTIATION PROTEIN A"/>
    <property type="match status" value="1"/>
</dbReference>
<dbReference type="Proteomes" id="UP000663881">
    <property type="component" value="Unassembled WGS sequence"/>
</dbReference>
<evidence type="ECO:0000313" key="4">
    <source>
        <dbReference type="Proteomes" id="UP000663881"/>
    </source>
</evidence>
<sequence>MTEIIKPILVTGAGGGVGSVSGIIISLLRKKNLPVRALVRRDDERVKPLRELGAEIVIGDLTQLPDVHRAINGCSRVYFSIAVGSGYLEASLNTMAVAKHYGVEVFVNMSQMTVSKMNITKTSASPQVNAHWLGEQALEWSGIPFVNIRPTIFMENPHLYHWAKIAVAKHNELRIPFGSGRIPAIAAYDVARVAAAILADPTSHIGKSYELTGPKTVDMNEVAKSFSNALGREIHYIPLDWDEWKATTLKEYISNRGWDQHSADHLANLAKIIHNGTVEATSNVELLTGSPGMNHEQWMKHHAEEFTAKE</sequence>
<dbReference type="OrthoDB" id="300709at2759"/>
<accession>A0A818UW18</accession>
<dbReference type="Pfam" id="PF13460">
    <property type="entry name" value="NAD_binding_10"/>
    <property type="match status" value="1"/>
</dbReference>
<dbReference type="AlphaFoldDB" id="A0A818UW18"/>
<dbReference type="EMBL" id="CAJOAY010000587">
    <property type="protein sequence ID" value="CAF3697547.1"/>
    <property type="molecule type" value="Genomic_DNA"/>
</dbReference>
<gene>
    <name evidence="3" type="ORF">OKA104_LOCUS12256</name>
    <name evidence="2" type="ORF">VCS650_LOCUS8057</name>
</gene>
<protein>
    <recommendedName>
        <fullName evidence="1">NAD(P)-binding domain-containing protein</fullName>
    </recommendedName>
</protein>